<dbReference type="EMBL" id="MCOG01000258">
    <property type="protein sequence ID" value="ORY21821.1"/>
    <property type="molecule type" value="Genomic_DNA"/>
</dbReference>
<feature type="transmembrane region" description="Helical" evidence="1">
    <location>
        <begin position="145"/>
        <end position="168"/>
    </location>
</feature>
<keyword evidence="3" id="KW-1185">Reference proteome</keyword>
<name>A0A1Y2AGY9_9FUNG</name>
<reference evidence="2 3" key="1">
    <citation type="submission" date="2016-08" db="EMBL/GenBank/DDBJ databases">
        <title>A Parts List for Fungal Cellulosomes Revealed by Comparative Genomics.</title>
        <authorList>
            <consortium name="DOE Joint Genome Institute"/>
            <person name="Haitjema C.H."/>
            <person name="Gilmore S.P."/>
            <person name="Henske J.K."/>
            <person name="Solomon K.V."/>
            <person name="De Groot R."/>
            <person name="Kuo A."/>
            <person name="Mondo S.J."/>
            <person name="Salamov A.A."/>
            <person name="Labutti K."/>
            <person name="Zhao Z."/>
            <person name="Chiniquy J."/>
            <person name="Barry K."/>
            <person name="Brewer H.M."/>
            <person name="Purvine S.O."/>
            <person name="Wright A.T."/>
            <person name="Boxma B."/>
            <person name="Van Alen T."/>
            <person name="Hackstein J.H."/>
            <person name="Baker S.E."/>
            <person name="Grigoriev I.V."/>
            <person name="O'Malley M.A."/>
        </authorList>
    </citation>
    <scope>NUCLEOTIDE SEQUENCE [LARGE SCALE GENOMIC DNA]</scope>
    <source>
        <strain evidence="2 3">G1</strain>
    </source>
</reference>
<dbReference type="AlphaFoldDB" id="A0A1Y2AGY9"/>
<keyword evidence="1" id="KW-1133">Transmembrane helix</keyword>
<proteinExistence type="predicted"/>
<organism evidence="2 3">
    <name type="scientific">Neocallimastix californiae</name>
    <dbReference type="NCBI Taxonomy" id="1754190"/>
    <lineage>
        <taxon>Eukaryota</taxon>
        <taxon>Fungi</taxon>
        <taxon>Fungi incertae sedis</taxon>
        <taxon>Chytridiomycota</taxon>
        <taxon>Chytridiomycota incertae sedis</taxon>
        <taxon>Neocallimastigomycetes</taxon>
        <taxon>Neocallimastigales</taxon>
        <taxon>Neocallimastigaceae</taxon>
        <taxon>Neocallimastix</taxon>
    </lineage>
</organism>
<keyword evidence="1" id="KW-0472">Membrane</keyword>
<feature type="transmembrane region" description="Helical" evidence="1">
    <location>
        <begin position="84"/>
        <end position="102"/>
    </location>
</feature>
<accession>A0A1Y2AGY9</accession>
<protein>
    <submittedName>
        <fullName evidence="2">Uncharacterized protein</fullName>
    </submittedName>
</protein>
<comment type="caution">
    <text evidence="2">The sequence shown here is derived from an EMBL/GenBank/DDBJ whole genome shotgun (WGS) entry which is preliminary data.</text>
</comment>
<feature type="transmembrane region" description="Helical" evidence="1">
    <location>
        <begin position="28"/>
        <end position="48"/>
    </location>
</feature>
<evidence type="ECO:0000256" key="1">
    <source>
        <dbReference type="SAM" id="Phobius"/>
    </source>
</evidence>
<gene>
    <name evidence="2" type="ORF">LY90DRAFT_136392</name>
</gene>
<keyword evidence="1" id="KW-0812">Transmembrane</keyword>
<evidence type="ECO:0000313" key="2">
    <source>
        <dbReference type="EMBL" id="ORY21821.1"/>
    </source>
</evidence>
<sequence>MFNYNKSNKYSNYMCCCSFIPIDKSVKICTFLLILLYIGLTIYSSILYIFLIKLLYVFIYLLTVITLCALLIGIKKKNEKYLKIYLNVFSFCYGFSIATIFIDLCNRFISIFTAGRKDEIYYFRQQHSNYSFIKNYSDNEITKTIRYLAIGGIIFHIICISILTNYILVTNKYASNLIDSIRGEFEFRQLEEDDAWE</sequence>
<dbReference type="Proteomes" id="UP000193920">
    <property type="component" value="Unassembled WGS sequence"/>
</dbReference>
<evidence type="ECO:0000313" key="3">
    <source>
        <dbReference type="Proteomes" id="UP000193920"/>
    </source>
</evidence>
<feature type="transmembrane region" description="Helical" evidence="1">
    <location>
        <begin position="54"/>
        <end position="72"/>
    </location>
</feature>